<feature type="compositionally biased region" description="Low complexity" evidence="7">
    <location>
        <begin position="750"/>
        <end position="765"/>
    </location>
</feature>
<feature type="region of interest" description="Disordered" evidence="7">
    <location>
        <begin position="1341"/>
        <end position="1435"/>
    </location>
</feature>
<feature type="compositionally biased region" description="Polar residues" evidence="7">
    <location>
        <begin position="1276"/>
        <end position="1296"/>
    </location>
</feature>
<feature type="compositionally biased region" description="Polar residues" evidence="7">
    <location>
        <begin position="941"/>
        <end position="951"/>
    </location>
</feature>
<feature type="compositionally biased region" description="Basic residues" evidence="7">
    <location>
        <begin position="388"/>
        <end position="413"/>
    </location>
</feature>
<proteinExistence type="inferred from homology"/>
<organism evidence="9 10">
    <name type="scientific">Tritrichomonas musculus</name>
    <dbReference type="NCBI Taxonomy" id="1915356"/>
    <lineage>
        <taxon>Eukaryota</taxon>
        <taxon>Metamonada</taxon>
        <taxon>Parabasalia</taxon>
        <taxon>Tritrichomonadida</taxon>
        <taxon>Tritrichomonadidae</taxon>
        <taxon>Tritrichomonas</taxon>
    </lineage>
</organism>
<feature type="compositionally biased region" description="Low complexity" evidence="7">
    <location>
        <begin position="1350"/>
        <end position="1368"/>
    </location>
</feature>
<keyword evidence="4" id="KW-0175">Coiled coil</keyword>
<dbReference type="Pfam" id="PF13815">
    <property type="entry name" value="Dzip-like_N"/>
    <property type="match status" value="1"/>
</dbReference>
<evidence type="ECO:0000256" key="4">
    <source>
        <dbReference type="ARBA" id="ARBA00023054"/>
    </source>
</evidence>
<feature type="compositionally biased region" description="Polar residues" evidence="7">
    <location>
        <begin position="679"/>
        <end position="700"/>
    </location>
</feature>
<feature type="region of interest" description="Disordered" evidence="7">
    <location>
        <begin position="368"/>
        <end position="432"/>
    </location>
</feature>
<feature type="compositionally biased region" description="Polar residues" evidence="7">
    <location>
        <begin position="1309"/>
        <end position="1327"/>
    </location>
</feature>
<protein>
    <submittedName>
        <fullName evidence="9">Zinc finger protein dzip1</fullName>
    </submittedName>
</protein>
<feature type="region of interest" description="Disordered" evidence="7">
    <location>
        <begin position="1049"/>
        <end position="1073"/>
    </location>
</feature>
<feature type="compositionally biased region" description="Acidic residues" evidence="7">
    <location>
        <begin position="1380"/>
        <end position="1405"/>
    </location>
</feature>
<feature type="compositionally biased region" description="Polar residues" evidence="7">
    <location>
        <begin position="417"/>
        <end position="432"/>
    </location>
</feature>
<feature type="region of interest" description="Disordered" evidence="7">
    <location>
        <begin position="929"/>
        <end position="1034"/>
    </location>
</feature>
<feature type="compositionally biased region" description="Low complexity" evidence="7">
    <location>
        <begin position="600"/>
        <end position="621"/>
    </location>
</feature>
<dbReference type="InterPro" id="IPR013087">
    <property type="entry name" value="Znf_C2H2_type"/>
</dbReference>
<comment type="caution">
    <text evidence="9">The sequence shown here is derived from an EMBL/GenBank/DDBJ whole genome shotgun (WGS) entry which is preliminary data.</text>
</comment>
<feature type="compositionally biased region" description="Polar residues" evidence="7">
    <location>
        <begin position="1058"/>
        <end position="1069"/>
    </location>
</feature>
<feature type="compositionally biased region" description="Polar residues" evidence="7">
    <location>
        <begin position="581"/>
        <end position="599"/>
    </location>
</feature>
<evidence type="ECO:0000256" key="1">
    <source>
        <dbReference type="ARBA" id="ARBA00004114"/>
    </source>
</evidence>
<name>A0ABR2I7Q6_9EUKA</name>
<evidence type="ECO:0000259" key="8">
    <source>
        <dbReference type="PROSITE" id="PS00028"/>
    </source>
</evidence>
<feature type="compositionally biased region" description="Polar residues" evidence="7">
    <location>
        <begin position="1412"/>
        <end position="1422"/>
    </location>
</feature>
<feature type="compositionally biased region" description="Low complexity" evidence="7">
    <location>
        <begin position="1297"/>
        <end position="1308"/>
    </location>
</feature>
<feature type="region of interest" description="Disordered" evidence="7">
    <location>
        <begin position="1240"/>
        <end position="1327"/>
    </location>
</feature>
<dbReference type="PROSITE" id="PS00028">
    <property type="entry name" value="ZINC_FINGER_C2H2_1"/>
    <property type="match status" value="1"/>
</dbReference>
<feature type="region of interest" description="Disordered" evidence="7">
    <location>
        <begin position="721"/>
        <end position="765"/>
    </location>
</feature>
<dbReference type="PANTHER" id="PTHR21502">
    <property type="entry name" value="ZINC FINGER PROTEIN DZIP1"/>
    <property type="match status" value="1"/>
</dbReference>
<feature type="domain" description="C2H2-type" evidence="8">
    <location>
        <begin position="153"/>
        <end position="174"/>
    </location>
</feature>
<feature type="region of interest" description="Disordered" evidence="7">
    <location>
        <begin position="210"/>
        <end position="234"/>
    </location>
</feature>
<dbReference type="Proteomes" id="UP001470230">
    <property type="component" value="Unassembled WGS sequence"/>
</dbReference>
<feature type="compositionally biased region" description="Low complexity" evidence="7">
    <location>
        <begin position="982"/>
        <end position="1026"/>
    </location>
</feature>
<sequence>MWPQGAYGQQQYPQQPYQYIQHPQGPYNNPQPMNNNKIPTEVIDWDGVSSIDPDLIRMTGDLTQLQPFISKFVGANLSAYESQVLSHPLSVRLCSILQVSLQYMSDVQKELQAKIEARERQIAKQQYEYKKLASTYAKADELLKRQMKPSERCPICLKRFKNFDFLDQHVERRHPEHVDEWLSIRNKRPLQKQNQNDINAIMERIEALQKSIRKDREKQKHHSRRRKSENDENMQTLHQELLDQQDQLMATEAMQDELLMTKRDDMKSELDTAVEELNASWIAWSNNTKKNNNQKSKDKKISKEEDELNNMYNNDNKMDNKFDQIEDQLELDGHFGNCQSIDEDPLKDQNFDVKPMNNFQFQMLQNSQVPNQQQPIQTPQTEKESKPKKEKTKSNKSAKKSKHSLFGRKKSKHNLNSEDNSNNKDISNDQPAYSNVNEFEAPRNFENNTPKVKKSKPEIIRYKSKMPPKKKVLPDDVKELIAKARTIVVRKFNPTYDDATVNHVMKSIEKKMNGFKKQYANNNETPDQVNESLRLNFDGEKNDYEAIRRKVMLKIDNEVPVKHCTLFDSSFSESSALSSAQGQKQEQTNQVHINQRQFPQQNISQSSISSKNKKMNANNNNLDDIPKPNNSQFNTSYSNYVSTSISTTYSMAKTPHEEGNTVRKRKRKPKPVKSSYSYITSNSNAPDGENQSQSKSNENANPPPSNTKKLHFIKPKQQIQCKKHFKSAGHSVRSPYPMLSGTPVSSTKENINNTNEDVNNSNNISNNNNNYNFKSNNLNYNNNDNNYKYANYNNNNNNNSTSNNNEYGINYNDNNNDFGINQNFVNYANNVNNNNNINNNNDEIYPPPNDAVFYQNAIQEEEYIYEEEEEEEETPEVPNNNITNNNTNSVDQNVAFEEEEQFNDTNNYEQVEIQAADPVTNEIEQQLISTEVPKNNDDDSFSLTKSLNNQDIEPPNFIKRAKNEITSSTDVMYDPPPPSPLPNLTQSPQQQNNLADSLDQSDQIQLQPQPQPQVQVQIQRPQSNQPPIQQNANDDQYEYSEYEYYTDETASKSDGEIASNQKQSEQINQLKKEGQLIQQEEAELNEQIQQQQEQEKSDLEPFTISSQDQPIVPPSAAATQSTSFNVTVDVNNNNSEIVVNQNPIPTPNPNPNTSNNYSKSDYYSSSGTNLFYKFDSSTTILKSKSNDISNQNEIEQENNKYPNDDEPVKQTVYQTNQNNVGSMDNIVSFDEVKSIESIENIQKSPSRSKSAAPSAENSEFNFDSLINKSKGGDSFMSESTKSNPTNSRNFSQSKQASQISPQSIDPSSYNVSTPATTSSGNLPQTKNDSFIARQRNILASKYGNVPPPSTATTNTNANTTTNANTNTNIMAKVSINPQNDADEGEEYEEEEEEEEEEYEEYEFENDNNNNNADLKQTNSFIGNGTDEKPPSAAAPAVKKFNVIDIFKQSSNSSFVKPPKNNSKTFTGSKLQKTFAGSSSAAGEDDNEFDYSRGPPMNNNGTFNDEDFESESNFNRNVSTGKDSMSKYVDDSEGPPLLSRKKNQDSIISNDDFNL</sequence>
<keyword evidence="5" id="KW-0963">Cytoplasm</keyword>
<evidence type="ECO:0000256" key="3">
    <source>
        <dbReference type="ARBA" id="ARBA00009131"/>
    </source>
</evidence>
<keyword evidence="10" id="KW-1185">Reference proteome</keyword>
<feature type="compositionally biased region" description="Low complexity" evidence="7">
    <location>
        <begin position="368"/>
        <end position="380"/>
    </location>
</feature>
<feature type="compositionally biased region" description="Polar residues" evidence="7">
    <location>
        <begin position="1256"/>
        <end position="1267"/>
    </location>
</feature>
<feature type="region of interest" description="Disordered" evidence="7">
    <location>
        <begin position="1188"/>
        <end position="1207"/>
    </location>
</feature>
<feature type="compositionally biased region" description="Basic residues" evidence="7">
    <location>
        <begin position="662"/>
        <end position="671"/>
    </location>
</feature>
<evidence type="ECO:0000313" key="9">
    <source>
        <dbReference type="EMBL" id="KAK8858237.1"/>
    </source>
</evidence>
<feature type="region of interest" description="Disordered" evidence="7">
    <location>
        <begin position="651"/>
        <end position="709"/>
    </location>
</feature>
<feature type="region of interest" description="Disordered" evidence="7">
    <location>
        <begin position="577"/>
        <end position="636"/>
    </location>
</feature>
<dbReference type="PANTHER" id="PTHR21502:SF3">
    <property type="entry name" value="CILIUM ASSEMBLY PROTEIN DZIP1L"/>
    <property type="match status" value="1"/>
</dbReference>
<gene>
    <name evidence="9" type="ORF">M9Y10_013338</name>
</gene>
<keyword evidence="6" id="KW-0966">Cell projection</keyword>
<evidence type="ECO:0000256" key="7">
    <source>
        <dbReference type="SAM" id="MobiDB-lite"/>
    </source>
</evidence>
<evidence type="ECO:0000256" key="6">
    <source>
        <dbReference type="ARBA" id="ARBA00023273"/>
    </source>
</evidence>
<evidence type="ECO:0000256" key="5">
    <source>
        <dbReference type="ARBA" id="ARBA00023212"/>
    </source>
</evidence>
<dbReference type="InterPro" id="IPR032714">
    <property type="entry name" value="DZIP1_N"/>
</dbReference>
<feature type="region of interest" description="Disordered" evidence="7">
    <location>
        <begin position="1449"/>
        <end position="1554"/>
    </location>
</feature>
<feature type="compositionally biased region" description="Polar residues" evidence="7">
    <location>
        <begin position="1510"/>
        <end position="1522"/>
    </location>
</feature>
<evidence type="ECO:0000256" key="2">
    <source>
        <dbReference type="ARBA" id="ARBA00004120"/>
    </source>
</evidence>
<feature type="compositionally biased region" description="Polar residues" evidence="7">
    <location>
        <begin position="1544"/>
        <end position="1554"/>
    </location>
</feature>
<comment type="similarity">
    <text evidence="3">Belongs to the DZIP C2H2-type zinc-finger protein family.</text>
</comment>
<feature type="region of interest" description="Disordered" evidence="7">
    <location>
        <begin position="288"/>
        <end position="318"/>
    </location>
</feature>
<feature type="compositionally biased region" description="Polar residues" evidence="7">
    <location>
        <begin position="1449"/>
        <end position="1480"/>
    </location>
</feature>
<reference evidence="9 10" key="1">
    <citation type="submission" date="2024-04" db="EMBL/GenBank/DDBJ databases">
        <title>Tritrichomonas musculus Genome.</title>
        <authorList>
            <person name="Alves-Ferreira E."/>
            <person name="Grigg M."/>
            <person name="Lorenzi H."/>
            <person name="Galac M."/>
        </authorList>
    </citation>
    <scope>NUCLEOTIDE SEQUENCE [LARGE SCALE GENOMIC DNA]</scope>
    <source>
        <strain evidence="9 10">EAF2021</strain>
    </source>
</reference>
<accession>A0ABR2I7Q6</accession>
<dbReference type="EMBL" id="JAPFFF010000019">
    <property type="protein sequence ID" value="KAK8858237.1"/>
    <property type="molecule type" value="Genomic_DNA"/>
</dbReference>
<evidence type="ECO:0000313" key="10">
    <source>
        <dbReference type="Proteomes" id="UP001470230"/>
    </source>
</evidence>
<dbReference type="InterPro" id="IPR051241">
    <property type="entry name" value="DZIP_RILPL"/>
</dbReference>
<feature type="compositionally biased region" description="Low complexity" evidence="7">
    <location>
        <begin position="1243"/>
        <end position="1255"/>
    </location>
</feature>
<comment type="subcellular location">
    <subcellularLocation>
        <location evidence="2">Cytoplasm</location>
        <location evidence="2">Cytoskeleton</location>
        <location evidence="2">Cilium basal body</location>
    </subcellularLocation>
    <subcellularLocation>
        <location evidence="1">Cytoplasm</location>
        <location evidence="1">Cytoskeleton</location>
        <location evidence="1">Microtubule organizing center</location>
        <location evidence="1">Centrosome</location>
        <location evidence="1">Centriole</location>
    </subcellularLocation>
</comment>
<keyword evidence="5" id="KW-0206">Cytoskeleton</keyword>